<proteinExistence type="inferred from homology"/>
<reference evidence="5" key="2">
    <citation type="submission" date="2012-08" db="EMBL/GenBank/DDBJ databases">
        <title>Genome sequence of Kazachstania naganishii.</title>
        <authorList>
            <person name="Gordon J.L."/>
            <person name="Armisen D."/>
            <person name="Proux-Wera E."/>
            <person name="OhEigeartaigh S.S."/>
            <person name="Byrne K.P."/>
            <person name="Wolfe K.H."/>
        </authorList>
    </citation>
    <scope>NUCLEOTIDE SEQUENCE [LARGE SCALE GENOMIC DNA]</scope>
    <source>
        <strain evidence="5">ATCC MYA-139 / BCRC 22969 / CBS 8797 / CCRC 22969 / KCTC 17520 / NBRC 10181 / NCYC 3082</strain>
    </source>
</reference>
<keyword evidence="5" id="KW-1185">Reference proteome</keyword>
<dbReference type="SUPFAM" id="SSF52218">
    <property type="entry name" value="Flavoproteins"/>
    <property type="match status" value="1"/>
</dbReference>
<evidence type="ECO:0000313" key="4">
    <source>
        <dbReference type="EMBL" id="CCK69577.1"/>
    </source>
</evidence>
<evidence type="ECO:0000313" key="5">
    <source>
        <dbReference type="Proteomes" id="UP000006310"/>
    </source>
</evidence>
<dbReference type="eggNOG" id="ENOG502QWY5">
    <property type="taxonomic scope" value="Eukaryota"/>
</dbReference>
<dbReference type="Proteomes" id="UP000006310">
    <property type="component" value="Chromosome 3"/>
</dbReference>
<dbReference type="Pfam" id="PF02525">
    <property type="entry name" value="Flavodoxin_2"/>
    <property type="match status" value="1"/>
</dbReference>
<dbReference type="OMA" id="HGILHYP"/>
<evidence type="ECO:0000256" key="2">
    <source>
        <dbReference type="ARBA" id="ARBA00023002"/>
    </source>
</evidence>
<dbReference type="STRING" id="1071383.J7RX13"/>
<accession>J7RX13</accession>
<name>J7RX13_HUIN7</name>
<dbReference type="InterPro" id="IPR003680">
    <property type="entry name" value="Flavodoxin_fold"/>
</dbReference>
<evidence type="ECO:0000256" key="1">
    <source>
        <dbReference type="ARBA" id="ARBA00006252"/>
    </source>
</evidence>
<sequence length="260" mass="29349">MKVFIVYAHPESKSFNGSFLNATVKHLESRGNEVRVSDLYQENFKAIVDASDFLNHNPEERLQVVTASFLANKEDKLTADVKKAQENLKWADLVVLQFPLWWFSMPAIMKGWVERVFSCGFGYGVGEHSDKRWGDRYGEGMLAGKRAILAITVGGWVSHYSARGINGPIEDLLFPITHGVLNYIGMTAMPSHITYRTDGANEDKFGETTHEWFQKLDTIETANPIPYRKQNFGDYEIPSLELKAGLEKPGQLGFALARQE</sequence>
<gene>
    <name evidence="4" type="primary">KNAG0C04760</name>
    <name evidence="4" type="ordered locus">KNAG_0C04760</name>
</gene>
<dbReference type="GO" id="GO:0005829">
    <property type="term" value="C:cytosol"/>
    <property type="evidence" value="ECO:0007669"/>
    <property type="project" value="TreeGrafter"/>
</dbReference>
<dbReference type="HOGENOM" id="CLU_058643_2_1_1"/>
<evidence type="ECO:0000259" key="3">
    <source>
        <dbReference type="Pfam" id="PF02525"/>
    </source>
</evidence>
<comment type="similarity">
    <text evidence="1">Belongs to the NAD(P)H dehydrogenase (quinone) family.</text>
</comment>
<dbReference type="OrthoDB" id="26889at2759"/>
<dbReference type="KEGG" id="kng:KNAG_0C04760"/>
<dbReference type="RefSeq" id="XP_022463823.1">
    <property type="nucleotide sequence ID" value="XM_022607203.1"/>
</dbReference>
<dbReference type="InterPro" id="IPR029039">
    <property type="entry name" value="Flavoprotein-like_sf"/>
</dbReference>
<organism evidence="4 5">
    <name type="scientific">Huiozyma naganishii (strain ATCC MYA-139 / BCRC 22969 / CBS 8797 / KCTC 17520 / NBRC 10181 / NCYC 3082 / Yp74L-3)</name>
    <name type="common">Yeast</name>
    <name type="synonym">Kazachstania naganishii</name>
    <dbReference type="NCBI Taxonomy" id="1071383"/>
    <lineage>
        <taxon>Eukaryota</taxon>
        <taxon>Fungi</taxon>
        <taxon>Dikarya</taxon>
        <taxon>Ascomycota</taxon>
        <taxon>Saccharomycotina</taxon>
        <taxon>Saccharomycetes</taxon>
        <taxon>Saccharomycetales</taxon>
        <taxon>Saccharomycetaceae</taxon>
        <taxon>Huiozyma</taxon>
    </lineage>
</organism>
<reference evidence="4 5" key="1">
    <citation type="journal article" date="2011" name="Proc. Natl. Acad. Sci. U.S.A.">
        <title>Evolutionary erosion of yeast sex chromosomes by mating-type switching accidents.</title>
        <authorList>
            <person name="Gordon J.L."/>
            <person name="Armisen D."/>
            <person name="Proux-Wera E."/>
            <person name="Oheigeartaigh S.S."/>
            <person name="Byrne K.P."/>
            <person name="Wolfe K.H."/>
        </authorList>
    </citation>
    <scope>NUCLEOTIDE SEQUENCE [LARGE SCALE GENOMIC DNA]</scope>
    <source>
        <strain evidence="5">ATCC MYA-139 / BCRC 22969 / CBS 8797 / CCRC 22969 / KCTC 17520 / NBRC 10181 / NCYC 3082</strain>
    </source>
</reference>
<dbReference type="PANTHER" id="PTHR10204:SF34">
    <property type="entry name" value="NAD(P)H DEHYDROGENASE [QUINONE] 1 ISOFORM 1"/>
    <property type="match status" value="1"/>
</dbReference>
<keyword evidence="2" id="KW-0560">Oxidoreductase</keyword>
<protein>
    <recommendedName>
        <fullName evidence="3">Flavodoxin-like fold domain-containing protein</fullName>
    </recommendedName>
</protein>
<dbReference type="AlphaFoldDB" id="J7RX13"/>
<dbReference type="PANTHER" id="PTHR10204">
    <property type="entry name" value="NAD P H OXIDOREDUCTASE-RELATED"/>
    <property type="match status" value="1"/>
</dbReference>
<feature type="domain" description="Flavodoxin-like fold" evidence="3">
    <location>
        <begin position="1"/>
        <end position="212"/>
    </location>
</feature>
<dbReference type="GeneID" id="34525257"/>
<dbReference type="EMBL" id="HE978316">
    <property type="protein sequence ID" value="CCK69577.1"/>
    <property type="molecule type" value="Genomic_DNA"/>
</dbReference>
<dbReference type="InterPro" id="IPR051545">
    <property type="entry name" value="NAD(P)H_dehydrogenase_qn"/>
</dbReference>
<dbReference type="Gene3D" id="3.40.50.360">
    <property type="match status" value="1"/>
</dbReference>
<dbReference type="GO" id="GO:0003955">
    <property type="term" value="F:NAD(P)H dehydrogenase (quinone) activity"/>
    <property type="evidence" value="ECO:0007669"/>
    <property type="project" value="TreeGrafter"/>
</dbReference>